<dbReference type="GO" id="GO:0005524">
    <property type="term" value="F:ATP binding"/>
    <property type="evidence" value="ECO:0007669"/>
    <property type="project" value="UniProtKB-KW"/>
</dbReference>
<dbReference type="InterPro" id="IPR048333">
    <property type="entry name" value="HA2_WH"/>
</dbReference>
<dbReference type="SMART" id="SM00487">
    <property type="entry name" value="DEXDc"/>
    <property type="match status" value="1"/>
</dbReference>
<keyword evidence="3" id="KW-0347">Helicase</keyword>
<dbReference type="STRING" id="1160509.A0A3N4HV89"/>
<feature type="region of interest" description="Disordered" evidence="5">
    <location>
        <begin position="1"/>
        <end position="46"/>
    </location>
</feature>
<dbReference type="InterPro" id="IPR027417">
    <property type="entry name" value="P-loop_NTPase"/>
</dbReference>
<feature type="compositionally biased region" description="Basic and acidic residues" evidence="5">
    <location>
        <begin position="1468"/>
        <end position="1478"/>
    </location>
</feature>
<feature type="region of interest" description="Disordered" evidence="5">
    <location>
        <begin position="1451"/>
        <end position="1491"/>
    </location>
</feature>
<dbReference type="PANTHER" id="PTHR18934:SF203">
    <property type="entry name" value="ATP-DEPENDENT RNA HELICASE A"/>
    <property type="match status" value="1"/>
</dbReference>
<reference evidence="8 9" key="1">
    <citation type="journal article" date="2018" name="Nat. Ecol. Evol.">
        <title>Pezizomycetes genomes reveal the molecular basis of ectomycorrhizal truffle lifestyle.</title>
        <authorList>
            <person name="Murat C."/>
            <person name="Payen T."/>
            <person name="Noel B."/>
            <person name="Kuo A."/>
            <person name="Morin E."/>
            <person name="Chen J."/>
            <person name="Kohler A."/>
            <person name="Krizsan K."/>
            <person name="Balestrini R."/>
            <person name="Da Silva C."/>
            <person name="Montanini B."/>
            <person name="Hainaut M."/>
            <person name="Levati E."/>
            <person name="Barry K.W."/>
            <person name="Belfiori B."/>
            <person name="Cichocki N."/>
            <person name="Clum A."/>
            <person name="Dockter R.B."/>
            <person name="Fauchery L."/>
            <person name="Guy J."/>
            <person name="Iotti M."/>
            <person name="Le Tacon F."/>
            <person name="Lindquist E.A."/>
            <person name="Lipzen A."/>
            <person name="Malagnac F."/>
            <person name="Mello A."/>
            <person name="Molinier V."/>
            <person name="Miyauchi S."/>
            <person name="Poulain J."/>
            <person name="Riccioni C."/>
            <person name="Rubini A."/>
            <person name="Sitrit Y."/>
            <person name="Splivallo R."/>
            <person name="Traeger S."/>
            <person name="Wang M."/>
            <person name="Zifcakova L."/>
            <person name="Wipf D."/>
            <person name="Zambonelli A."/>
            <person name="Paolocci F."/>
            <person name="Nowrousian M."/>
            <person name="Ottonello S."/>
            <person name="Baldrian P."/>
            <person name="Spatafora J.W."/>
            <person name="Henrissat B."/>
            <person name="Nagy L.G."/>
            <person name="Aury J.M."/>
            <person name="Wincker P."/>
            <person name="Grigoriev I.V."/>
            <person name="Bonfante P."/>
            <person name="Martin F.M."/>
        </authorList>
    </citation>
    <scope>NUCLEOTIDE SEQUENCE [LARGE SCALE GENOMIC DNA]</scope>
    <source>
        <strain evidence="8 9">RN42</strain>
    </source>
</reference>
<dbReference type="InterPro" id="IPR001650">
    <property type="entry name" value="Helicase_C-like"/>
</dbReference>
<dbReference type="FunFam" id="1.20.120.1080:FF:000002">
    <property type="entry name" value="Putative ATP-dependent RNA helicase DHX36"/>
    <property type="match status" value="1"/>
</dbReference>
<dbReference type="Proteomes" id="UP000275078">
    <property type="component" value="Unassembled WGS sequence"/>
</dbReference>
<dbReference type="Pfam" id="PF00270">
    <property type="entry name" value="DEAD"/>
    <property type="match status" value="1"/>
</dbReference>
<dbReference type="InterPro" id="IPR011545">
    <property type="entry name" value="DEAD/DEAH_box_helicase_dom"/>
</dbReference>
<feature type="compositionally biased region" description="Polar residues" evidence="5">
    <location>
        <begin position="186"/>
        <end position="195"/>
    </location>
</feature>
<feature type="compositionally biased region" description="Gly residues" evidence="5">
    <location>
        <begin position="1556"/>
        <end position="1573"/>
    </location>
</feature>
<dbReference type="Pfam" id="PF21010">
    <property type="entry name" value="HA2_C"/>
    <property type="match status" value="1"/>
</dbReference>
<gene>
    <name evidence="8" type="ORF">BJ508DRAFT_329906</name>
</gene>
<dbReference type="SMART" id="SM00490">
    <property type="entry name" value="HELICc"/>
    <property type="match status" value="1"/>
</dbReference>
<keyword evidence="2 8" id="KW-0378">Hydrolase</keyword>
<dbReference type="SMART" id="SM00847">
    <property type="entry name" value="HA2"/>
    <property type="match status" value="1"/>
</dbReference>
<feature type="domain" description="Helicase C-terminal" evidence="7">
    <location>
        <begin position="914"/>
        <end position="1086"/>
    </location>
</feature>
<evidence type="ECO:0000256" key="5">
    <source>
        <dbReference type="SAM" id="MobiDB-lite"/>
    </source>
</evidence>
<keyword evidence="4" id="KW-0067">ATP-binding</keyword>
<feature type="compositionally biased region" description="Low complexity" evidence="5">
    <location>
        <begin position="154"/>
        <end position="172"/>
    </location>
</feature>
<feature type="compositionally biased region" description="Polar residues" evidence="5">
    <location>
        <begin position="99"/>
        <end position="110"/>
    </location>
</feature>
<evidence type="ECO:0000313" key="9">
    <source>
        <dbReference type="Proteomes" id="UP000275078"/>
    </source>
</evidence>
<dbReference type="InterPro" id="IPR007502">
    <property type="entry name" value="Helicase-assoc_dom"/>
</dbReference>
<feature type="compositionally biased region" description="Low complexity" evidence="5">
    <location>
        <begin position="125"/>
        <end position="137"/>
    </location>
</feature>
<feature type="region of interest" description="Disordered" evidence="5">
    <location>
        <begin position="124"/>
        <end position="205"/>
    </location>
</feature>
<feature type="compositionally biased region" description="Polar residues" evidence="5">
    <location>
        <begin position="74"/>
        <end position="83"/>
    </location>
</feature>
<feature type="region of interest" description="Disordered" evidence="5">
    <location>
        <begin position="1503"/>
        <end position="1605"/>
    </location>
</feature>
<dbReference type="InterPro" id="IPR011709">
    <property type="entry name" value="DEAD-box_helicase_OB_fold"/>
</dbReference>
<dbReference type="CDD" id="cd18791">
    <property type="entry name" value="SF2_C_RHA"/>
    <property type="match status" value="1"/>
</dbReference>
<feature type="compositionally biased region" description="Low complexity" evidence="5">
    <location>
        <begin position="1529"/>
        <end position="1543"/>
    </location>
</feature>
<dbReference type="GO" id="GO:0016787">
    <property type="term" value="F:hydrolase activity"/>
    <property type="evidence" value="ECO:0007669"/>
    <property type="project" value="UniProtKB-KW"/>
</dbReference>
<dbReference type="EMBL" id="ML119721">
    <property type="protein sequence ID" value="RPA77752.1"/>
    <property type="molecule type" value="Genomic_DNA"/>
</dbReference>
<feature type="compositionally biased region" description="Polar residues" evidence="5">
    <location>
        <begin position="28"/>
        <end position="46"/>
    </location>
</feature>
<name>A0A3N4HV89_ASCIM</name>
<dbReference type="PROSITE" id="PS51192">
    <property type="entry name" value="HELICASE_ATP_BIND_1"/>
    <property type="match status" value="1"/>
</dbReference>
<sequence length="1605" mass="177771">MTPQPQHNSRLFGGSRDVRNLTWRRLDSGSSTPQDSPSTFSPQQAQQFNIPTGPAAQQYSTVNHHTFHNAPFQQIQPPIQNSPLPFRPPQHHQIRQQHTNARTPNDQQEWPSVDDLAVSQAQGYQGNIGRNNGNARNNGGGRGRSGSIGGPQRGGFQPQQQILRKGQQQQRGGKMGNGQYEDFGNMRNQPKQAQRGNVRGMGPKVPVQKALPADYIDEAYLERTYKPINPSEYPKISKNNKSGGGGSGFADAKNFLTQRKAQKQIEIGAQRWEQFNGFQRCWVSLRLLDGRKIEVYADAAARKNAERLAYKHALLKLHNEGLLMGVITAGQPQKLDRELLAKEADAKLDIYEYCVRFDGLPQIFTTVKPSGVEVVIEFPQQGISAVGFTKERKSAEILACLDFKRKAEEYHKQNGDEDIILKDASSLNSANADKFFEFLKITNRINGHWNVETISPKGNNKLAGSYQESWVTINGEAIGQPVQASSKKLSQACATLTGAFALKQEYPDAWPEFVAALIEGQGDILKPIHPIRLNLSNDEVMTMTDTLYSVRRLTLKPNEVEEEEEEFRRQRGPIKQKLNPALVDVKNKLLAENFRKYNEDPSLEELRRKRAELPMNKFADKVINLVNNNPTSIIVGATGSGKTTQVPQIILEDAIKSGNGALCNIICTQPRRIAATSVATRVAVERHEPLRKTVGYQVRFDSKIPETGGSITFCTTGILLQQLRHSADEALDGITHLLIDEVHERDILIDFLLILLKRTMKKRRLEGKPEIKVVLMSATMDTEMFAGYFSELNDDGSKTLCPALSVPGRTFPVKEKYLDEIHKELTSSYSGRDLMLLNEKDTKDYLASEQAFVPLYKAGRVPPPDNRLAIPAEEGNEDATIDWKAEVTIGSDGQAAVANEKEDALVPIGLVGLTVAHIVKTTSDGAILVFMPGLQEIQKLDEMIRTTKPLGIDFTDPNKFKITLLHSSIPTDKDVFENLQAGCRKIIISTNIAETSVTIPDVQFVVDTGKLREKQYDQGARITRLLCTWVSKSNSKQRAGRAGRVQNGNYYALFTKTRWESFRATGLPEMLRSDLQEICLDIKAQGFNDPVAEFLSEAIEAPKEHAVDASVNQLMKLAAFDEDEKLTPLGKVLATLPVEPALGKMILMGVIFRCLDPIMILAAASCGRDLFLGVPDRKKEISRAREELAEGSGSDHLAVLNGFRRWRSIRQTKGQHAAFNFADEYWLHRGALKSTEQIGGQIEEILMDAGLIPKTTRSERTQQTEFGGSNLNEYSNNQALIVALLTAGLYPNVSIGSGGRGLRTNRENFAMIHPSSVNYQSGSRDSPGLRAGTLVAFGSKAKSTDGNSLYLRSTTQISPLQAFLFGGVVRYIPPKLEMDRWLPFYAPMTSARVLTEFRKCLDRLLETAFSELSSRKKEGQNRYLSDDPAREVFARGLVEVLDIHQQNEASLGFGSRPRMSGYGGSSRDMSRLNSRDNSRAPSRNSMQGGGFSQMLNRDIAMSRSGSRQDLNQDYRQSNARQGMAQDARQQSQGNGNGYGNPSSFSHGGYGNPQTFLGGGPPVNRGNGGSGYNSGYGSQEQSRGPSRVPSRPDSLSDFGFKFNGGR</sequence>
<feature type="compositionally biased region" description="Polar residues" evidence="5">
    <location>
        <begin position="1503"/>
        <end position="1520"/>
    </location>
</feature>
<dbReference type="PROSITE" id="PS51194">
    <property type="entry name" value="HELICASE_CTER"/>
    <property type="match status" value="1"/>
</dbReference>
<proteinExistence type="predicted"/>
<keyword evidence="1" id="KW-0547">Nucleotide-binding</keyword>
<dbReference type="Gene3D" id="3.40.50.300">
    <property type="entry name" value="P-loop containing nucleotide triphosphate hydrolases"/>
    <property type="match status" value="2"/>
</dbReference>
<dbReference type="InterPro" id="IPR014001">
    <property type="entry name" value="Helicase_ATP-bd"/>
</dbReference>
<dbReference type="CDD" id="cd17917">
    <property type="entry name" value="DEXHc_RHA-like"/>
    <property type="match status" value="1"/>
</dbReference>
<protein>
    <submittedName>
        <fullName evidence="8">P-loop containing nucleoside triphosphate hydrolase protein</fullName>
    </submittedName>
</protein>
<dbReference type="SUPFAM" id="SSF52540">
    <property type="entry name" value="P-loop containing nucleoside triphosphate hydrolases"/>
    <property type="match status" value="1"/>
</dbReference>
<accession>A0A3N4HV89</accession>
<dbReference type="Gene3D" id="1.20.120.1080">
    <property type="match status" value="1"/>
</dbReference>
<dbReference type="Pfam" id="PF00271">
    <property type="entry name" value="Helicase_C"/>
    <property type="match status" value="1"/>
</dbReference>
<evidence type="ECO:0000256" key="2">
    <source>
        <dbReference type="ARBA" id="ARBA00022801"/>
    </source>
</evidence>
<evidence type="ECO:0000313" key="8">
    <source>
        <dbReference type="EMBL" id="RPA77752.1"/>
    </source>
</evidence>
<evidence type="ECO:0000256" key="1">
    <source>
        <dbReference type="ARBA" id="ARBA00022741"/>
    </source>
</evidence>
<dbReference type="Pfam" id="PF07717">
    <property type="entry name" value="OB_NTP_bind"/>
    <property type="match status" value="1"/>
</dbReference>
<feature type="region of interest" description="Disordered" evidence="5">
    <location>
        <begin position="74"/>
        <end position="110"/>
    </location>
</feature>
<dbReference type="OrthoDB" id="5600252at2759"/>
<evidence type="ECO:0000256" key="3">
    <source>
        <dbReference type="ARBA" id="ARBA00022806"/>
    </source>
</evidence>
<evidence type="ECO:0000259" key="7">
    <source>
        <dbReference type="PROSITE" id="PS51194"/>
    </source>
</evidence>
<feature type="compositionally biased region" description="Basic and acidic residues" evidence="5">
    <location>
        <begin position="16"/>
        <end position="27"/>
    </location>
</feature>
<evidence type="ECO:0000256" key="4">
    <source>
        <dbReference type="ARBA" id="ARBA00022840"/>
    </source>
</evidence>
<dbReference type="Pfam" id="PF04408">
    <property type="entry name" value="WHD_HA2"/>
    <property type="match status" value="1"/>
</dbReference>
<keyword evidence="9" id="KW-1185">Reference proteome</keyword>
<dbReference type="GO" id="GO:0004386">
    <property type="term" value="F:helicase activity"/>
    <property type="evidence" value="ECO:0007669"/>
    <property type="project" value="UniProtKB-KW"/>
</dbReference>
<dbReference type="PANTHER" id="PTHR18934">
    <property type="entry name" value="ATP-DEPENDENT RNA HELICASE"/>
    <property type="match status" value="1"/>
</dbReference>
<dbReference type="GO" id="GO:0003723">
    <property type="term" value="F:RNA binding"/>
    <property type="evidence" value="ECO:0007669"/>
    <property type="project" value="TreeGrafter"/>
</dbReference>
<organism evidence="8 9">
    <name type="scientific">Ascobolus immersus RN42</name>
    <dbReference type="NCBI Taxonomy" id="1160509"/>
    <lineage>
        <taxon>Eukaryota</taxon>
        <taxon>Fungi</taxon>
        <taxon>Dikarya</taxon>
        <taxon>Ascomycota</taxon>
        <taxon>Pezizomycotina</taxon>
        <taxon>Pezizomycetes</taxon>
        <taxon>Pezizales</taxon>
        <taxon>Ascobolaceae</taxon>
        <taxon>Ascobolus</taxon>
    </lineage>
</organism>
<evidence type="ECO:0000259" key="6">
    <source>
        <dbReference type="PROSITE" id="PS51192"/>
    </source>
</evidence>
<feature type="domain" description="Helicase ATP-binding" evidence="6">
    <location>
        <begin position="623"/>
        <end position="798"/>
    </location>
</feature>
<feature type="compositionally biased region" description="Gly residues" evidence="5">
    <location>
        <begin position="138"/>
        <end position="153"/>
    </location>
</feature>